<dbReference type="STRING" id="6573.A0A210R169"/>
<dbReference type="EMBL" id="NEDP02000962">
    <property type="protein sequence ID" value="OWF54625.1"/>
    <property type="molecule type" value="Genomic_DNA"/>
</dbReference>
<accession>A0A210R169</accession>
<dbReference type="InterPro" id="IPR027417">
    <property type="entry name" value="P-loop_NTPase"/>
</dbReference>
<dbReference type="AlphaFoldDB" id="A0A210R169"/>
<dbReference type="PRINTS" id="PR00364">
    <property type="entry name" value="DISEASERSIST"/>
</dbReference>
<dbReference type="Gene3D" id="3.40.50.300">
    <property type="entry name" value="P-loop containing nucleotide triphosphate hydrolases"/>
    <property type="match status" value="1"/>
</dbReference>
<dbReference type="PROSITE" id="PS50005">
    <property type="entry name" value="TPR"/>
    <property type="match status" value="1"/>
</dbReference>
<dbReference type="SUPFAM" id="SSF52540">
    <property type="entry name" value="P-loop containing nucleoside triphosphate hydrolases"/>
    <property type="match status" value="1"/>
</dbReference>
<evidence type="ECO:0000313" key="4">
    <source>
        <dbReference type="EMBL" id="OWF54625.1"/>
    </source>
</evidence>
<gene>
    <name evidence="4" type="ORF">KP79_PYT07750</name>
</gene>
<dbReference type="InterPro" id="IPR011990">
    <property type="entry name" value="TPR-like_helical_dom_sf"/>
</dbReference>
<keyword evidence="4" id="KW-0808">Transferase</keyword>
<comment type="caution">
    <text evidence="4">The sequence shown here is derived from an EMBL/GenBank/DDBJ whole genome shotgun (WGS) entry which is preliminary data.</text>
</comment>
<keyword evidence="2 3" id="KW-0802">TPR repeat</keyword>
<feature type="repeat" description="TPR" evidence="3">
    <location>
        <begin position="568"/>
        <end position="601"/>
    </location>
</feature>
<evidence type="ECO:0000256" key="1">
    <source>
        <dbReference type="ARBA" id="ARBA00022737"/>
    </source>
</evidence>
<dbReference type="PANTHER" id="PTHR45641">
    <property type="entry name" value="TETRATRICOPEPTIDE REPEAT PROTEIN (AFU_ORTHOLOGUE AFUA_6G03870)"/>
    <property type="match status" value="1"/>
</dbReference>
<organism evidence="4 5">
    <name type="scientific">Mizuhopecten yessoensis</name>
    <name type="common">Japanese scallop</name>
    <name type="synonym">Patinopecten yessoensis</name>
    <dbReference type="NCBI Taxonomy" id="6573"/>
    <lineage>
        <taxon>Eukaryota</taxon>
        <taxon>Metazoa</taxon>
        <taxon>Spiralia</taxon>
        <taxon>Lophotrochozoa</taxon>
        <taxon>Mollusca</taxon>
        <taxon>Bivalvia</taxon>
        <taxon>Autobranchia</taxon>
        <taxon>Pteriomorphia</taxon>
        <taxon>Pectinida</taxon>
        <taxon>Pectinoidea</taxon>
        <taxon>Pectinidae</taxon>
        <taxon>Mizuhopecten</taxon>
    </lineage>
</organism>
<evidence type="ECO:0000313" key="5">
    <source>
        <dbReference type="Proteomes" id="UP000242188"/>
    </source>
</evidence>
<keyword evidence="1" id="KW-0677">Repeat</keyword>
<dbReference type="GO" id="GO:0043531">
    <property type="term" value="F:ADP binding"/>
    <property type="evidence" value="ECO:0007669"/>
    <property type="project" value="InterPro"/>
</dbReference>
<name>A0A210R169_MIZYE</name>
<keyword evidence="4" id="KW-0328">Glycosyltransferase</keyword>
<dbReference type="PANTHER" id="PTHR45641:SF19">
    <property type="entry name" value="NEPHROCYSTIN-3"/>
    <property type="match status" value="1"/>
</dbReference>
<reference evidence="4 5" key="1">
    <citation type="journal article" date="2017" name="Nat. Ecol. Evol.">
        <title>Scallop genome provides insights into evolution of bilaterian karyotype and development.</title>
        <authorList>
            <person name="Wang S."/>
            <person name="Zhang J."/>
            <person name="Jiao W."/>
            <person name="Li J."/>
            <person name="Xun X."/>
            <person name="Sun Y."/>
            <person name="Guo X."/>
            <person name="Huan P."/>
            <person name="Dong B."/>
            <person name="Zhang L."/>
            <person name="Hu X."/>
            <person name="Sun X."/>
            <person name="Wang J."/>
            <person name="Zhao C."/>
            <person name="Wang Y."/>
            <person name="Wang D."/>
            <person name="Huang X."/>
            <person name="Wang R."/>
            <person name="Lv J."/>
            <person name="Li Y."/>
            <person name="Zhang Z."/>
            <person name="Liu B."/>
            <person name="Lu W."/>
            <person name="Hui Y."/>
            <person name="Liang J."/>
            <person name="Zhou Z."/>
            <person name="Hou R."/>
            <person name="Li X."/>
            <person name="Liu Y."/>
            <person name="Li H."/>
            <person name="Ning X."/>
            <person name="Lin Y."/>
            <person name="Zhao L."/>
            <person name="Xing Q."/>
            <person name="Dou J."/>
            <person name="Li Y."/>
            <person name="Mao J."/>
            <person name="Guo H."/>
            <person name="Dou H."/>
            <person name="Li T."/>
            <person name="Mu C."/>
            <person name="Jiang W."/>
            <person name="Fu Q."/>
            <person name="Fu X."/>
            <person name="Miao Y."/>
            <person name="Liu J."/>
            <person name="Yu Q."/>
            <person name="Li R."/>
            <person name="Liao H."/>
            <person name="Li X."/>
            <person name="Kong Y."/>
            <person name="Jiang Z."/>
            <person name="Chourrout D."/>
            <person name="Li R."/>
            <person name="Bao Z."/>
        </authorList>
    </citation>
    <scope>NUCLEOTIDE SEQUENCE [LARGE SCALE GENOMIC DNA]</scope>
    <source>
        <strain evidence="4 5">PY_sf001</strain>
    </source>
</reference>
<keyword evidence="5" id="KW-1185">Reference proteome</keyword>
<proteinExistence type="predicted"/>
<sequence>MGFVGRKDELMELKSEFDSKDIFAIYGLRSVGKSRLVETFINQLSWRSIWIDMGNMKSMRPVYMTLLQRLLPDSVSAQRGISRTPTVAVEDWWTGIQSIINEGVSEPTVIVLDNAEDVVETERIAMEFLQMCVLLTSTSRSIKVFVTSTTEMSFDENSMISLFSFHLKALDQESSAQLLSANAPTVNFGSNMATIVELCEGLPLALLMTSSILEDKESLFAAGDMVRLLRLCRMEVLSQALYQRKERIGNVYGEFLRRLSVSLRNDLATLVYIPGSFTDSQASAMIGNTSNKETHITTIQPIMRRNIIHHIRGTDRYDVHGILRDCVALYLDVKNLPETRKRFCKIFARLIIAISEKVDSSEYLEGLCLYNLERQNFQKLLTDVMYTTEDTYGLYMELALRATHVIQSFMIEYDFKFYTELMRMCRNNKNYVDEVCIQIQYGSALTNVQGDLMTGETNYMKALTFLEHNSTNDSTRDLRPIMALAYQRIGWNIGCQGRCQEALRYLYKALKLEQDLNMYYEELAMSTIQSLSCFHVTSGNVKEGIKLHQEALKRRIECYKTDQHPYVASCINNLGIAYRKLGQEEEALHCFQRALVEKKDTKGTGKSIAISMKNVAWSLTECGNHVEAWDKIEEAFSILNKTPNLYLEIRCYCHAVEGRILRNTGQDEEAIQIYKMSLTIAKSHAPVFLFECMIHLEIGELQFKRKRYDIVLKRLEHVFKVGPSLISEDPSSDILIDSYVVAIDCHVALRDMYMATLRGTYAVREIERLLQVCNDFELEDKITTLKKREYELKEKIRNMKMIEFKDQSKTSNLPN</sequence>
<protein>
    <submittedName>
        <fullName evidence="4">UDP-N-acetylglucosamine--peptide N-acetylglucosaminyltransferase SEC</fullName>
    </submittedName>
</protein>
<dbReference type="SMART" id="SM00028">
    <property type="entry name" value="TPR"/>
    <property type="match status" value="4"/>
</dbReference>
<dbReference type="InterPro" id="IPR019734">
    <property type="entry name" value="TPR_rpt"/>
</dbReference>
<dbReference type="Pfam" id="PF13424">
    <property type="entry name" value="TPR_12"/>
    <property type="match status" value="1"/>
</dbReference>
<evidence type="ECO:0000256" key="2">
    <source>
        <dbReference type="ARBA" id="ARBA00022803"/>
    </source>
</evidence>
<dbReference type="GO" id="GO:0016757">
    <property type="term" value="F:glycosyltransferase activity"/>
    <property type="evidence" value="ECO:0007669"/>
    <property type="project" value="UniProtKB-KW"/>
</dbReference>
<dbReference type="OrthoDB" id="5988009at2759"/>
<evidence type="ECO:0000256" key="3">
    <source>
        <dbReference type="PROSITE-ProRule" id="PRU00339"/>
    </source>
</evidence>
<dbReference type="Gene3D" id="1.25.40.10">
    <property type="entry name" value="Tetratricopeptide repeat domain"/>
    <property type="match status" value="2"/>
</dbReference>
<dbReference type="SUPFAM" id="SSF48452">
    <property type="entry name" value="TPR-like"/>
    <property type="match status" value="2"/>
</dbReference>
<dbReference type="Proteomes" id="UP000242188">
    <property type="component" value="Unassembled WGS sequence"/>
</dbReference>